<evidence type="ECO:0000256" key="1">
    <source>
        <dbReference type="SAM" id="SignalP"/>
    </source>
</evidence>
<accession>A0A6V7VSN9</accession>
<comment type="caution">
    <text evidence="2">The sequence shown here is derived from an EMBL/GenBank/DDBJ whole genome shotgun (WGS) entry which is preliminary data.</text>
</comment>
<feature type="chain" id="PRO_5028308843" evidence="1">
    <location>
        <begin position="23"/>
        <end position="95"/>
    </location>
</feature>
<name>A0A6V7VSN9_MELEN</name>
<sequence length="95" mass="10474">MTTKNAIFLVFAISLLLNQCFAMSSCKDTLKTSCTKLMKCKSDDAKCILAACDCIGMGGPQGTGYDPLYDRSFCTRHRGHYYKKNCEKQIKGGGK</sequence>
<feature type="signal peptide" evidence="1">
    <location>
        <begin position="1"/>
        <end position="22"/>
    </location>
</feature>
<evidence type="ECO:0000313" key="2">
    <source>
        <dbReference type="EMBL" id="CAD2177829.1"/>
    </source>
</evidence>
<evidence type="ECO:0000313" key="3">
    <source>
        <dbReference type="Proteomes" id="UP000580250"/>
    </source>
</evidence>
<gene>
    <name evidence="2" type="ORF">MENT_LOCUS29725</name>
</gene>
<protein>
    <submittedName>
        <fullName evidence="2">Uncharacterized protein</fullName>
    </submittedName>
</protein>
<reference evidence="2 3" key="1">
    <citation type="submission" date="2020-08" db="EMBL/GenBank/DDBJ databases">
        <authorList>
            <person name="Koutsovoulos G."/>
            <person name="Danchin GJ E."/>
        </authorList>
    </citation>
    <scope>NUCLEOTIDE SEQUENCE [LARGE SCALE GENOMIC DNA]</scope>
</reference>
<dbReference type="PROSITE" id="PS51257">
    <property type="entry name" value="PROKAR_LIPOPROTEIN"/>
    <property type="match status" value="1"/>
</dbReference>
<dbReference type="EMBL" id="CAJEWN010000306">
    <property type="protein sequence ID" value="CAD2177829.1"/>
    <property type="molecule type" value="Genomic_DNA"/>
</dbReference>
<organism evidence="2 3">
    <name type="scientific">Meloidogyne enterolobii</name>
    <name type="common">Root-knot nematode worm</name>
    <name type="synonym">Meloidogyne mayaguensis</name>
    <dbReference type="NCBI Taxonomy" id="390850"/>
    <lineage>
        <taxon>Eukaryota</taxon>
        <taxon>Metazoa</taxon>
        <taxon>Ecdysozoa</taxon>
        <taxon>Nematoda</taxon>
        <taxon>Chromadorea</taxon>
        <taxon>Rhabditida</taxon>
        <taxon>Tylenchina</taxon>
        <taxon>Tylenchomorpha</taxon>
        <taxon>Tylenchoidea</taxon>
        <taxon>Meloidogynidae</taxon>
        <taxon>Meloidogyninae</taxon>
        <taxon>Meloidogyne</taxon>
    </lineage>
</organism>
<keyword evidence="1" id="KW-0732">Signal</keyword>
<dbReference type="AlphaFoldDB" id="A0A6V7VSN9"/>
<proteinExistence type="predicted"/>
<dbReference type="Proteomes" id="UP000580250">
    <property type="component" value="Unassembled WGS sequence"/>
</dbReference>